<accession>A0A3R7GUK3</accession>
<dbReference type="Gene3D" id="3.40.630.100">
    <property type="entry name" value="Poly-gamma-glutamate hydrolase, zinc-binding motif"/>
    <property type="match status" value="1"/>
</dbReference>
<dbReference type="EMBL" id="RAPO01000003">
    <property type="protein sequence ID" value="RKD93679.1"/>
    <property type="molecule type" value="Genomic_DNA"/>
</dbReference>
<proteinExistence type="predicted"/>
<reference evidence="1 2" key="1">
    <citation type="submission" date="2018-09" db="EMBL/GenBank/DDBJ databases">
        <title>Genomic Encyclopedia of Archaeal and Bacterial Type Strains, Phase II (KMG-II): from individual species to whole genera.</title>
        <authorList>
            <person name="Goeker M."/>
        </authorList>
    </citation>
    <scope>NUCLEOTIDE SEQUENCE [LARGE SCALE GENOMIC DNA]</scope>
    <source>
        <strain evidence="1 2">DSM 13151</strain>
    </source>
</reference>
<protein>
    <submittedName>
        <fullName evidence="1">Phage replication-related protein YjqB (UPF0714/DUF867 family)</fullName>
    </submittedName>
</protein>
<sequence length="340" mass="35676">MLGLGAGLLGLGAVTAGLRPGAAVTGTGSDQNGDLAAVQQDDTDGCAAMSQWDVSLAETTADWNTRSSASRYCSVPCETTEGTALERGQQIRIAADDASGGFPDAVYTIVSTHEGTAVRLTQGGLERIGASDSAAATLGGRAVHPSYDTRELGRYNDEYVEYLVGEDDETTDVFAMAPHGGFVEYGTDFQAERVANLRGDLAWICAGFNDGGGAYSRWHVPSTEINRRSFPLLDGLSDQPGDWAVSFHGYADETVFVGGTASEADRQLVAEEISARIDGVDVVLASGDATDYDGAAPTNILNESAPVGRTIQIEQPSGVRQRQWRAVADGVVSGLETLLE</sequence>
<keyword evidence="2" id="KW-1185">Reference proteome</keyword>
<evidence type="ECO:0000313" key="2">
    <source>
        <dbReference type="Proteomes" id="UP000283805"/>
    </source>
</evidence>
<dbReference type="InterPro" id="IPR008585">
    <property type="entry name" value="Gamma_PGA_hydro"/>
</dbReference>
<gene>
    <name evidence="1" type="ORF">ATJ93_3310</name>
</gene>
<dbReference type="Proteomes" id="UP000283805">
    <property type="component" value="Unassembled WGS sequence"/>
</dbReference>
<dbReference type="InterPro" id="IPR038128">
    <property type="entry name" value="Gamma_PGA_hydro_sf"/>
</dbReference>
<evidence type="ECO:0000313" key="1">
    <source>
        <dbReference type="EMBL" id="RKD93679.1"/>
    </source>
</evidence>
<comment type="caution">
    <text evidence="1">The sequence shown here is derived from an EMBL/GenBank/DDBJ whole genome shotgun (WGS) entry which is preliminary data.</text>
</comment>
<name>A0A3R7GUK3_9EURY</name>
<dbReference type="AlphaFoldDB" id="A0A3R7GUK3"/>
<organism evidence="1 2">
    <name type="scientific">Halopiger aswanensis</name>
    <dbReference type="NCBI Taxonomy" id="148449"/>
    <lineage>
        <taxon>Archaea</taxon>
        <taxon>Methanobacteriati</taxon>
        <taxon>Methanobacteriota</taxon>
        <taxon>Stenosarchaea group</taxon>
        <taxon>Halobacteria</taxon>
        <taxon>Halobacteriales</taxon>
        <taxon>Natrialbaceae</taxon>
        <taxon>Halopiger</taxon>
    </lineage>
</organism>
<dbReference type="Pfam" id="PF05908">
    <property type="entry name" value="Gamma_PGA_hydro"/>
    <property type="match status" value="1"/>
</dbReference>